<feature type="domain" description="DUF5753" evidence="1">
    <location>
        <begin position="101"/>
        <end position="266"/>
    </location>
</feature>
<dbReference type="Proteomes" id="UP000635606">
    <property type="component" value="Unassembled WGS sequence"/>
</dbReference>
<dbReference type="EMBL" id="BOPH01000034">
    <property type="protein sequence ID" value="GIJ67970.1"/>
    <property type="molecule type" value="Genomic_DNA"/>
</dbReference>
<dbReference type="Pfam" id="PF13560">
    <property type="entry name" value="HTH_31"/>
    <property type="match status" value="1"/>
</dbReference>
<comment type="caution">
    <text evidence="2">The sequence shown here is derived from an EMBL/GenBank/DDBJ whole genome shotgun (WGS) entry which is preliminary data.</text>
</comment>
<evidence type="ECO:0000313" key="2">
    <source>
        <dbReference type="EMBL" id="GIJ67970.1"/>
    </source>
</evidence>
<sequence>MPLQGPTLARRQVGRQLRILRRAAGKTERDVEEANIASRVKLWRIETGKVGIKVGDVRGLCWLYGADVETTEALTALAVTSISSLGFWEDHQDSPTWSSLYLGLESIADEIRAYRHELVPDLLQTPDYFQAVRTALKPDESESDLRDRVKAHQERQDGIFTRESSLRLIVIIGAGVFARPVGGSDVMADQVSRLRELDRLDCIDVRVLPWEAGSHPAMSAGSFSIMDFQDDDDPSVAHIETLTGSRYLEKPGEVGEYRRVFRQLYDKTVSIGAYQV</sequence>
<reference evidence="2" key="1">
    <citation type="submission" date="2021-01" db="EMBL/GenBank/DDBJ databases">
        <title>Whole genome shotgun sequence of Virgisporangium ochraceum NBRC 16418.</title>
        <authorList>
            <person name="Komaki H."/>
            <person name="Tamura T."/>
        </authorList>
    </citation>
    <scope>NUCLEOTIDE SEQUENCE</scope>
    <source>
        <strain evidence="2">NBRC 16418</strain>
    </source>
</reference>
<evidence type="ECO:0000259" key="1">
    <source>
        <dbReference type="Pfam" id="PF19054"/>
    </source>
</evidence>
<accession>A0A8J3ZUZ3</accession>
<dbReference type="InterPro" id="IPR043917">
    <property type="entry name" value="DUF5753"/>
</dbReference>
<organism evidence="2 3">
    <name type="scientific">Virgisporangium ochraceum</name>
    <dbReference type="NCBI Taxonomy" id="65505"/>
    <lineage>
        <taxon>Bacteria</taxon>
        <taxon>Bacillati</taxon>
        <taxon>Actinomycetota</taxon>
        <taxon>Actinomycetes</taxon>
        <taxon>Micromonosporales</taxon>
        <taxon>Micromonosporaceae</taxon>
        <taxon>Virgisporangium</taxon>
    </lineage>
</organism>
<protein>
    <submittedName>
        <fullName evidence="2">Transcriptional regulator</fullName>
    </submittedName>
</protein>
<dbReference type="Pfam" id="PF19054">
    <property type="entry name" value="DUF5753"/>
    <property type="match status" value="1"/>
</dbReference>
<proteinExistence type="predicted"/>
<evidence type="ECO:0000313" key="3">
    <source>
        <dbReference type="Proteomes" id="UP000635606"/>
    </source>
</evidence>
<dbReference type="AlphaFoldDB" id="A0A8J3ZUZ3"/>
<keyword evidence="3" id="KW-1185">Reference proteome</keyword>
<name>A0A8J3ZUZ3_9ACTN</name>
<gene>
    <name evidence="2" type="ORF">Voc01_028870</name>
</gene>